<dbReference type="Gene3D" id="1.10.150.310">
    <property type="entry name" value="Tex RuvX-like domain-like"/>
    <property type="match status" value="1"/>
</dbReference>
<dbReference type="PANTHER" id="PTHR21180:SF32">
    <property type="entry name" value="ENDONUCLEASE_EXONUCLEASE_PHOSPHATASE FAMILY DOMAIN-CONTAINING PROTEIN 1"/>
    <property type="match status" value="1"/>
</dbReference>
<organism evidence="3 4">
    <name type="scientific">Jeotgalibacillus marinus</name>
    <dbReference type="NCBI Taxonomy" id="86667"/>
    <lineage>
        <taxon>Bacteria</taxon>
        <taxon>Bacillati</taxon>
        <taxon>Bacillota</taxon>
        <taxon>Bacilli</taxon>
        <taxon>Bacillales</taxon>
        <taxon>Caryophanaceae</taxon>
        <taxon>Jeotgalibacillus</taxon>
    </lineage>
</organism>
<name>A0ABV3Q113_9BACL</name>
<feature type="transmembrane region" description="Helical" evidence="1">
    <location>
        <begin position="12"/>
        <end position="29"/>
    </location>
</feature>
<reference evidence="3 4" key="1">
    <citation type="journal article" date="1979" name="Int. J. Syst. Evol. Microbiol.">
        <title>Bacillus globisporus subsp. marinus subsp. nov.</title>
        <authorList>
            <person name="Liu H."/>
        </authorList>
    </citation>
    <scope>NUCLEOTIDE SEQUENCE [LARGE SCALE GENOMIC DNA]</scope>
    <source>
        <strain evidence="3 4">DSM 1297</strain>
    </source>
</reference>
<dbReference type="NCBIfam" id="TIGR00426">
    <property type="entry name" value="competence protein ComEA helix-hairpin-helix repeat region"/>
    <property type="match status" value="1"/>
</dbReference>
<dbReference type="Gene3D" id="3.10.560.10">
    <property type="entry name" value="Outer membrane lipoprotein wza domain like"/>
    <property type="match status" value="1"/>
</dbReference>
<comment type="caution">
    <text evidence="3">The sequence shown here is derived from an EMBL/GenBank/DDBJ whole genome shotgun (WGS) entry which is preliminary data.</text>
</comment>
<dbReference type="PANTHER" id="PTHR21180">
    <property type="entry name" value="ENDONUCLEASE/EXONUCLEASE/PHOSPHATASE FAMILY DOMAIN-CONTAINING PROTEIN 1"/>
    <property type="match status" value="1"/>
</dbReference>
<keyword evidence="4" id="KW-1185">Reference proteome</keyword>
<dbReference type="InterPro" id="IPR003583">
    <property type="entry name" value="Hlx-hairpin-Hlx_DNA-bd_motif"/>
</dbReference>
<evidence type="ECO:0000259" key="2">
    <source>
        <dbReference type="SMART" id="SM00278"/>
    </source>
</evidence>
<dbReference type="Proteomes" id="UP001556040">
    <property type="component" value="Unassembled WGS sequence"/>
</dbReference>
<feature type="domain" description="Helix-hairpin-helix DNA-binding motif class 1" evidence="2">
    <location>
        <begin position="184"/>
        <end position="203"/>
    </location>
</feature>
<dbReference type="Pfam" id="PF12836">
    <property type="entry name" value="HHH_3"/>
    <property type="match status" value="1"/>
</dbReference>
<dbReference type="InterPro" id="IPR051675">
    <property type="entry name" value="Endo/Exo/Phosphatase_dom_1"/>
</dbReference>
<dbReference type="InterPro" id="IPR010994">
    <property type="entry name" value="RuvA_2-like"/>
</dbReference>
<sequence length="207" mass="22721">MHEWLRSNQRTLLIIIPLLLVCFLLFNPFKNASTEIPTPLVPAQEPVTPAVEEAPKSESILVQVDIKGMVNLPGVYQVNDGDRVVDLIQLAGGTTDEAEMTSVNLAQKIHDEMVVYIPAVGEEIPSVIHTTQSPERESGESQNGKINLNEADSTTLQTIPGIGQAKAQAIIDFRDTVGRFESIEDIKKISGIGDKTFDKMEELIDTK</sequence>
<keyword evidence="1" id="KW-1133">Transmembrane helix</keyword>
<evidence type="ECO:0000256" key="1">
    <source>
        <dbReference type="SAM" id="Phobius"/>
    </source>
</evidence>
<accession>A0ABV3Q113</accession>
<protein>
    <submittedName>
        <fullName evidence="3">Helix-hairpin-helix domain-containing protein</fullName>
    </submittedName>
</protein>
<keyword evidence="1" id="KW-0812">Transmembrane</keyword>
<gene>
    <name evidence="3" type="ORF">AB1471_01640</name>
</gene>
<dbReference type="SUPFAM" id="SSF47781">
    <property type="entry name" value="RuvA domain 2-like"/>
    <property type="match status" value="1"/>
</dbReference>
<dbReference type="InterPro" id="IPR019554">
    <property type="entry name" value="Soluble_ligand-bd"/>
</dbReference>
<dbReference type="EMBL" id="JBFMIA010000001">
    <property type="protein sequence ID" value="MEW9500498.1"/>
    <property type="molecule type" value="Genomic_DNA"/>
</dbReference>
<feature type="domain" description="Helix-hairpin-helix DNA-binding motif class 1" evidence="2">
    <location>
        <begin position="154"/>
        <end position="173"/>
    </location>
</feature>
<dbReference type="RefSeq" id="WP_367777784.1">
    <property type="nucleotide sequence ID" value="NZ_JBFMIA010000001.1"/>
</dbReference>
<dbReference type="InterPro" id="IPR004509">
    <property type="entry name" value="Competence_ComEA_HhH"/>
</dbReference>
<proteinExistence type="predicted"/>
<dbReference type="SMART" id="SM00278">
    <property type="entry name" value="HhH1"/>
    <property type="match status" value="2"/>
</dbReference>
<dbReference type="Pfam" id="PF10531">
    <property type="entry name" value="SLBB"/>
    <property type="match status" value="1"/>
</dbReference>
<evidence type="ECO:0000313" key="3">
    <source>
        <dbReference type="EMBL" id="MEW9500498.1"/>
    </source>
</evidence>
<evidence type="ECO:0000313" key="4">
    <source>
        <dbReference type="Proteomes" id="UP001556040"/>
    </source>
</evidence>
<keyword evidence="1" id="KW-0472">Membrane</keyword>